<accession>A0A2K1KGF8</accession>
<reference evidence="1 3" key="1">
    <citation type="journal article" date="2008" name="Science">
        <title>The Physcomitrella genome reveals evolutionary insights into the conquest of land by plants.</title>
        <authorList>
            <person name="Rensing S."/>
            <person name="Lang D."/>
            <person name="Zimmer A."/>
            <person name="Terry A."/>
            <person name="Salamov A."/>
            <person name="Shapiro H."/>
            <person name="Nishiyama T."/>
            <person name="Perroud P.-F."/>
            <person name="Lindquist E."/>
            <person name="Kamisugi Y."/>
            <person name="Tanahashi T."/>
            <person name="Sakakibara K."/>
            <person name="Fujita T."/>
            <person name="Oishi K."/>
            <person name="Shin-I T."/>
            <person name="Kuroki Y."/>
            <person name="Toyoda A."/>
            <person name="Suzuki Y."/>
            <person name="Hashimoto A."/>
            <person name="Yamaguchi K."/>
            <person name="Sugano A."/>
            <person name="Kohara Y."/>
            <person name="Fujiyama A."/>
            <person name="Anterola A."/>
            <person name="Aoki S."/>
            <person name="Ashton N."/>
            <person name="Barbazuk W.B."/>
            <person name="Barker E."/>
            <person name="Bennetzen J."/>
            <person name="Bezanilla M."/>
            <person name="Blankenship R."/>
            <person name="Cho S.H."/>
            <person name="Dutcher S."/>
            <person name="Estelle M."/>
            <person name="Fawcett J.A."/>
            <person name="Gundlach H."/>
            <person name="Hanada K."/>
            <person name="Heyl A."/>
            <person name="Hicks K.A."/>
            <person name="Hugh J."/>
            <person name="Lohr M."/>
            <person name="Mayer K."/>
            <person name="Melkozernov A."/>
            <person name="Murata T."/>
            <person name="Nelson D."/>
            <person name="Pils B."/>
            <person name="Prigge M."/>
            <person name="Reiss B."/>
            <person name="Renner T."/>
            <person name="Rombauts S."/>
            <person name="Rushton P."/>
            <person name="Sanderfoot A."/>
            <person name="Schween G."/>
            <person name="Shiu S.-H."/>
            <person name="Stueber K."/>
            <person name="Theodoulou F.L."/>
            <person name="Tu H."/>
            <person name="Van de Peer Y."/>
            <person name="Verrier P.J."/>
            <person name="Waters E."/>
            <person name="Wood A."/>
            <person name="Yang L."/>
            <person name="Cove D."/>
            <person name="Cuming A."/>
            <person name="Hasebe M."/>
            <person name="Lucas S."/>
            <person name="Mishler D.B."/>
            <person name="Reski R."/>
            <person name="Grigoriev I."/>
            <person name="Quatrano R.S."/>
            <person name="Boore J.L."/>
        </authorList>
    </citation>
    <scope>NUCLEOTIDE SEQUENCE [LARGE SCALE GENOMIC DNA]</scope>
    <source>
        <strain evidence="2 3">cv. Gransden 2004</strain>
    </source>
</reference>
<organism evidence="1">
    <name type="scientific">Physcomitrium patens</name>
    <name type="common">Spreading-leaved earth moss</name>
    <name type="synonym">Physcomitrella patens</name>
    <dbReference type="NCBI Taxonomy" id="3218"/>
    <lineage>
        <taxon>Eukaryota</taxon>
        <taxon>Viridiplantae</taxon>
        <taxon>Streptophyta</taxon>
        <taxon>Embryophyta</taxon>
        <taxon>Bryophyta</taxon>
        <taxon>Bryophytina</taxon>
        <taxon>Bryopsida</taxon>
        <taxon>Funariidae</taxon>
        <taxon>Funariales</taxon>
        <taxon>Funariaceae</taxon>
        <taxon>Physcomitrium</taxon>
    </lineage>
</organism>
<dbReference type="PaxDb" id="3218-PP1S14_286V6.1"/>
<evidence type="ECO:0000313" key="2">
    <source>
        <dbReference type="EnsemblPlants" id="PAC:32976427.CDS.1"/>
    </source>
</evidence>
<dbReference type="Gramene" id="Pp3c6_20278V3.1">
    <property type="protein sequence ID" value="PAC:32976427.CDS.1"/>
    <property type="gene ID" value="Pp3c6_20278"/>
</dbReference>
<dbReference type="EMBL" id="ABEU02000006">
    <property type="protein sequence ID" value="PNR52861.1"/>
    <property type="molecule type" value="Genomic_DNA"/>
</dbReference>
<evidence type="ECO:0000313" key="3">
    <source>
        <dbReference type="Proteomes" id="UP000006727"/>
    </source>
</evidence>
<reference evidence="1 3" key="2">
    <citation type="journal article" date="2018" name="Plant J.">
        <title>The Physcomitrella patens chromosome-scale assembly reveals moss genome structure and evolution.</title>
        <authorList>
            <person name="Lang D."/>
            <person name="Ullrich K.K."/>
            <person name="Murat F."/>
            <person name="Fuchs J."/>
            <person name="Jenkins J."/>
            <person name="Haas F.B."/>
            <person name="Piednoel M."/>
            <person name="Gundlach H."/>
            <person name="Van Bel M."/>
            <person name="Meyberg R."/>
            <person name="Vives C."/>
            <person name="Morata J."/>
            <person name="Symeonidi A."/>
            <person name="Hiss M."/>
            <person name="Muchero W."/>
            <person name="Kamisugi Y."/>
            <person name="Saleh O."/>
            <person name="Blanc G."/>
            <person name="Decker E.L."/>
            <person name="van Gessel N."/>
            <person name="Grimwood J."/>
            <person name="Hayes R.D."/>
            <person name="Graham S.W."/>
            <person name="Gunter L.E."/>
            <person name="McDaniel S.F."/>
            <person name="Hoernstein S.N.W."/>
            <person name="Larsson A."/>
            <person name="Li F.W."/>
            <person name="Perroud P.F."/>
            <person name="Phillips J."/>
            <person name="Ranjan P."/>
            <person name="Rokshar D.S."/>
            <person name="Rothfels C.J."/>
            <person name="Schneider L."/>
            <person name="Shu S."/>
            <person name="Stevenson D.W."/>
            <person name="Thummler F."/>
            <person name="Tillich M."/>
            <person name="Villarreal Aguilar J.C."/>
            <person name="Widiez T."/>
            <person name="Wong G.K."/>
            <person name="Wymore A."/>
            <person name="Zhang Y."/>
            <person name="Zimmer A.D."/>
            <person name="Quatrano R.S."/>
            <person name="Mayer K.F.X."/>
            <person name="Goodstein D."/>
            <person name="Casacuberta J.M."/>
            <person name="Vandepoele K."/>
            <person name="Reski R."/>
            <person name="Cuming A.C."/>
            <person name="Tuskan G.A."/>
            <person name="Maumus F."/>
            <person name="Salse J."/>
            <person name="Schmutz J."/>
            <person name="Rensing S.A."/>
        </authorList>
    </citation>
    <scope>NUCLEOTIDE SEQUENCE [LARGE SCALE GENOMIC DNA]</scope>
    <source>
        <strain evidence="2 3">cv. Gransden 2004</strain>
    </source>
</reference>
<keyword evidence="3" id="KW-1185">Reference proteome</keyword>
<gene>
    <name evidence="1" type="ORF">PHYPA_009236</name>
</gene>
<dbReference type="AlphaFoldDB" id="A0A2K1KGF8"/>
<dbReference type="InParanoid" id="A0A2K1KGF8"/>
<name>A0A2K1KGF8_PHYPA</name>
<dbReference type="Proteomes" id="UP000006727">
    <property type="component" value="Chromosome 6"/>
</dbReference>
<protein>
    <submittedName>
        <fullName evidence="1 2">Uncharacterized protein</fullName>
    </submittedName>
</protein>
<sequence>MLVVFSAPVCNAHAVVAITHGAILHLIREMESRTFGIAEWDARALSLPHVTVKK</sequence>
<dbReference type="EnsemblPlants" id="Pp3c6_20278V3.1">
    <property type="protein sequence ID" value="PAC:32976427.CDS.1"/>
    <property type="gene ID" value="Pp3c6_20278"/>
</dbReference>
<evidence type="ECO:0000313" key="1">
    <source>
        <dbReference type="EMBL" id="PNR52861.1"/>
    </source>
</evidence>
<proteinExistence type="predicted"/>
<reference evidence="2" key="3">
    <citation type="submission" date="2020-12" db="UniProtKB">
        <authorList>
            <consortium name="EnsemblPlants"/>
        </authorList>
    </citation>
    <scope>IDENTIFICATION</scope>
</reference>